<dbReference type="InterPro" id="IPR011234">
    <property type="entry name" value="Fumarylacetoacetase-like_C"/>
</dbReference>
<gene>
    <name evidence="3" type="ORF">HHL27_01475</name>
</gene>
<keyword evidence="3" id="KW-0378">Hydrolase</keyword>
<dbReference type="Proteomes" id="UP000583556">
    <property type="component" value="Unassembled WGS sequence"/>
</dbReference>
<reference evidence="3 4" key="1">
    <citation type="submission" date="2020-04" db="EMBL/GenBank/DDBJ databases">
        <title>Novosphingobium sp. TW-4 isolated from soil.</title>
        <authorList>
            <person name="Dahal R.H."/>
            <person name="Chaudhary D.K."/>
        </authorList>
    </citation>
    <scope>NUCLEOTIDE SEQUENCE [LARGE SCALE GENOMIC DNA]</scope>
    <source>
        <strain evidence="3 4">TW-4</strain>
    </source>
</reference>
<feature type="domain" description="Fumarylacetoacetase N-terminal" evidence="2">
    <location>
        <begin position="1"/>
        <end position="74"/>
    </location>
</feature>
<evidence type="ECO:0000259" key="1">
    <source>
        <dbReference type="Pfam" id="PF01557"/>
    </source>
</evidence>
<evidence type="ECO:0000259" key="2">
    <source>
        <dbReference type="Pfam" id="PF18288"/>
    </source>
</evidence>
<name>A0A7Y0BL46_9SPHN</name>
<proteinExistence type="predicted"/>
<dbReference type="Pfam" id="PF18288">
    <property type="entry name" value="FAA_hydro_N_2"/>
    <property type="match status" value="1"/>
</dbReference>
<evidence type="ECO:0000313" key="4">
    <source>
        <dbReference type="Proteomes" id="UP000583556"/>
    </source>
</evidence>
<dbReference type="AlphaFoldDB" id="A0A7Y0BL46"/>
<dbReference type="InterPro" id="IPR041072">
    <property type="entry name" value="FAA_hydro_N"/>
</dbReference>
<dbReference type="GO" id="GO:0016787">
    <property type="term" value="F:hydrolase activity"/>
    <property type="evidence" value="ECO:0007669"/>
    <property type="project" value="UniProtKB-KW"/>
</dbReference>
<dbReference type="Gene3D" id="3.90.850.10">
    <property type="entry name" value="Fumarylacetoacetase-like, C-terminal domain"/>
    <property type="match status" value="1"/>
</dbReference>
<organism evidence="3 4">
    <name type="scientific">Novosphingobium olei</name>
    <dbReference type="NCBI Taxonomy" id="2728851"/>
    <lineage>
        <taxon>Bacteria</taxon>
        <taxon>Pseudomonadati</taxon>
        <taxon>Pseudomonadota</taxon>
        <taxon>Alphaproteobacteria</taxon>
        <taxon>Sphingomonadales</taxon>
        <taxon>Sphingomonadaceae</taxon>
        <taxon>Novosphingobium</taxon>
    </lineage>
</organism>
<feature type="domain" description="Fumarylacetoacetase-like C-terminal" evidence="1">
    <location>
        <begin position="79"/>
        <end position="317"/>
    </location>
</feature>
<dbReference type="PANTHER" id="PTHR43211">
    <property type="entry name" value="FUMARYLACETOACETATE HYDROLASE"/>
    <property type="match status" value="1"/>
</dbReference>
<comment type="caution">
    <text evidence="3">The sequence shown here is derived from an EMBL/GenBank/DDBJ whole genome shotgun (WGS) entry which is preliminary data.</text>
</comment>
<evidence type="ECO:0000313" key="3">
    <source>
        <dbReference type="EMBL" id="NML92340.1"/>
    </source>
</evidence>
<dbReference type="Pfam" id="PF01557">
    <property type="entry name" value="FAA_hydrolase"/>
    <property type="match status" value="1"/>
</dbReference>
<sequence length="323" mass="34618">MRLATRANGTPDGELMIVSDDGARWCAAGADWPNLLTAIERWDAAEPALRALAAQDSGDWDALDAANVRAPLPRSWQWLDGSAYTTHGELMQIAFGLDPVPTDRPLMYQGLSDRFLAPTETARFPSQADGIDFEGEFGVIVDAVPMGVSVEQAARHIRLLVQINDWSLRAIAPIEMKTGFGWVQAKPPCSMAPFAVTPDVLGSDWRDGRVCLELGVDWNAKRFGRVDGSEMAFSFPELVAHAARTRDLVAGTVIGSGTVSNATYATRGSACISERRAIEIIAHGAPQTPFMADGDSVHMVAKSSDGAAPFGAIDQRVAVIAPN</sequence>
<dbReference type="SUPFAM" id="SSF56529">
    <property type="entry name" value="FAH"/>
    <property type="match status" value="1"/>
</dbReference>
<accession>A0A7Y0BL46</accession>
<keyword evidence="4" id="KW-1185">Reference proteome</keyword>
<dbReference type="EMBL" id="JABBGM010000001">
    <property type="protein sequence ID" value="NML92340.1"/>
    <property type="molecule type" value="Genomic_DNA"/>
</dbReference>
<dbReference type="InterPro" id="IPR036663">
    <property type="entry name" value="Fumarylacetoacetase_C_sf"/>
</dbReference>
<dbReference type="RefSeq" id="WP_169491595.1">
    <property type="nucleotide sequence ID" value="NZ_JABBGM010000001.1"/>
</dbReference>
<dbReference type="PANTHER" id="PTHR43211:SF1">
    <property type="entry name" value="BLL6422 PROTEIN"/>
    <property type="match status" value="1"/>
</dbReference>
<protein>
    <submittedName>
        <fullName evidence="3">Fumarylacetoacetate hydrolase</fullName>
    </submittedName>
</protein>